<evidence type="ECO:0000313" key="2">
    <source>
        <dbReference type="Proteomes" id="UP000015103"/>
    </source>
</evidence>
<proteinExistence type="predicted"/>
<dbReference type="Gene3D" id="1.25.10.10">
    <property type="entry name" value="Leucine-rich Repeat Variant"/>
    <property type="match status" value="1"/>
</dbReference>
<dbReference type="VEuPathDB" id="VectorBase:RPRC013253"/>
<reference evidence="1" key="1">
    <citation type="submission" date="2015-05" db="UniProtKB">
        <authorList>
            <consortium name="EnsemblMetazoa"/>
        </authorList>
    </citation>
    <scope>IDENTIFICATION</scope>
</reference>
<dbReference type="GO" id="GO:0005737">
    <property type="term" value="C:cytoplasm"/>
    <property type="evidence" value="ECO:0007669"/>
    <property type="project" value="InterPro"/>
</dbReference>
<keyword evidence="2" id="KW-1185">Reference proteome</keyword>
<dbReference type="EMBL" id="ACPB03022724">
    <property type="status" value="NOT_ANNOTATED_CDS"/>
    <property type="molecule type" value="Genomic_DNA"/>
</dbReference>
<sequence>MICSPEARLADSFSNLLSYSMETLFKMCEDQDSNIRMIADECLNRIIRIHMHTNMGKVNLELHKEIKRNGSARSLRAALWRFAELAHMIRPQKGKPNIQSLVSCIILIASREEESVLETLASSIPKIMAALGCFMSDTEVKELLQMFMKNIHSENTVLRRTAANSILGVCLNCQKSQVFVVYTLSTLLDQVLPLKDNQSTYTILGVLNCIRGLLGHLETNGKETFLRGSFGARKRDKRQARLSTDSIIQVYELCLYWTHHLDHNVVTAALETLNELLSSPPSQLLPLLLSNTGFGRSRISVASASSGFKMSSGTLSMYILF</sequence>
<evidence type="ECO:0000313" key="1">
    <source>
        <dbReference type="EnsemblMetazoa" id="RPRC013253-PA"/>
    </source>
</evidence>
<name>T1IAD2_RHOPR</name>
<accession>T1IAD2</accession>
<dbReference type="AlphaFoldDB" id="T1IAD2"/>
<dbReference type="InterPro" id="IPR011989">
    <property type="entry name" value="ARM-like"/>
</dbReference>
<dbReference type="OMA" id="QICSTIC"/>
<dbReference type="HOGENOM" id="CLU_866897_0_0_1"/>
<dbReference type="InterPro" id="IPR000091">
    <property type="entry name" value="Huntingtin"/>
</dbReference>
<dbReference type="InterPro" id="IPR028426">
    <property type="entry name" value="Huntingtin_fam"/>
</dbReference>
<dbReference type="GO" id="GO:0005634">
    <property type="term" value="C:nucleus"/>
    <property type="evidence" value="ECO:0007669"/>
    <property type="project" value="InterPro"/>
</dbReference>
<organism evidence="1 2">
    <name type="scientific">Rhodnius prolixus</name>
    <name type="common">Triatomid bug</name>
    <dbReference type="NCBI Taxonomy" id="13249"/>
    <lineage>
        <taxon>Eukaryota</taxon>
        <taxon>Metazoa</taxon>
        <taxon>Ecdysozoa</taxon>
        <taxon>Arthropoda</taxon>
        <taxon>Hexapoda</taxon>
        <taxon>Insecta</taxon>
        <taxon>Pterygota</taxon>
        <taxon>Neoptera</taxon>
        <taxon>Paraneoptera</taxon>
        <taxon>Hemiptera</taxon>
        <taxon>Heteroptera</taxon>
        <taxon>Panheteroptera</taxon>
        <taxon>Cimicomorpha</taxon>
        <taxon>Reduviidae</taxon>
        <taxon>Triatominae</taxon>
        <taxon>Rhodnius</taxon>
    </lineage>
</organism>
<dbReference type="InterPro" id="IPR048411">
    <property type="entry name" value="Htt_N_HEAT_rpt-1"/>
</dbReference>
<dbReference type="eggNOG" id="ENOG502QR1D">
    <property type="taxonomic scope" value="Eukaryota"/>
</dbReference>
<dbReference type="STRING" id="13249.T1IAD2"/>
<dbReference type="Proteomes" id="UP000015103">
    <property type="component" value="Unassembled WGS sequence"/>
</dbReference>
<dbReference type="InterPro" id="IPR016024">
    <property type="entry name" value="ARM-type_fold"/>
</dbReference>
<dbReference type="EnsemblMetazoa" id="RPRC013253-RA">
    <property type="protein sequence ID" value="RPRC013253-PA"/>
    <property type="gene ID" value="RPRC013253"/>
</dbReference>
<protein>
    <submittedName>
        <fullName evidence="1">Uncharacterized protein</fullName>
    </submittedName>
</protein>
<dbReference type="PANTHER" id="PTHR10170">
    <property type="entry name" value="HUNTINGTON DISEASE PROTEIN"/>
    <property type="match status" value="1"/>
</dbReference>
<dbReference type="PANTHER" id="PTHR10170:SF10">
    <property type="entry name" value="HUNTINGTIN"/>
    <property type="match status" value="1"/>
</dbReference>
<dbReference type="SUPFAM" id="SSF48371">
    <property type="entry name" value="ARM repeat"/>
    <property type="match status" value="1"/>
</dbReference>
<dbReference type="Pfam" id="PF20926">
    <property type="entry name" value="Htt_N-HEAT_1"/>
    <property type="match status" value="1"/>
</dbReference>
<dbReference type="InParanoid" id="T1IAD2"/>
<dbReference type="PRINTS" id="PR00375">
    <property type="entry name" value="HUNTINGTIN"/>
</dbReference>